<feature type="compositionally biased region" description="Basic and acidic residues" evidence="1">
    <location>
        <begin position="113"/>
        <end position="128"/>
    </location>
</feature>
<feature type="region of interest" description="Disordered" evidence="1">
    <location>
        <begin position="37"/>
        <end position="129"/>
    </location>
</feature>
<reference evidence="2 3" key="1">
    <citation type="submission" date="2020-04" db="EMBL/GenBank/DDBJ databases">
        <title>Perkinsus chesapeaki whole genome sequence.</title>
        <authorList>
            <person name="Bogema D.R."/>
        </authorList>
    </citation>
    <scope>NUCLEOTIDE SEQUENCE [LARGE SCALE GENOMIC DNA]</scope>
    <source>
        <strain evidence="2">ATCC PRA-425</strain>
    </source>
</reference>
<dbReference type="AlphaFoldDB" id="A0A7J6M9B5"/>
<name>A0A7J6M9B5_PERCH</name>
<dbReference type="Proteomes" id="UP000591131">
    <property type="component" value="Unassembled WGS sequence"/>
</dbReference>
<feature type="compositionally biased region" description="Basic residues" evidence="1">
    <location>
        <begin position="290"/>
        <end position="299"/>
    </location>
</feature>
<organism evidence="2 3">
    <name type="scientific">Perkinsus chesapeaki</name>
    <name type="common">Clam parasite</name>
    <name type="synonym">Perkinsus andrewsi</name>
    <dbReference type="NCBI Taxonomy" id="330153"/>
    <lineage>
        <taxon>Eukaryota</taxon>
        <taxon>Sar</taxon>
        <taxon>Alveolata</taxon>
        <taxon>Perkinsozoa</taxon>
        <taxon>Perkinsea</taxon>
        <taxon>Perkinsida</taxon>
        <taxon>Perkinsidae</taxon>
        <taxon>Perkinsus</taxon>
    </lineage>
</organism>
<evidence type="ECO:0000256" key="1">
    <source>
        <dbReference type="SAM" id="MobiDB-lite"/>
    </source>
</evidence>
<feature type="compositionally biased region" description="Basic and acidic residues" evidence="1">
    <location>
        <begin position="76"/>
        <end position="86"/>
    </location>
</feature>
<feature type="region of interest" description="Disordered" evidence="1">
    <location>
        <begin position="152"/>
        <end position="196"/>
    </location>
</feature>
<evidence type="ECO:0000313" key="3">
    <source>
        <dbReference type="Proteomes" id="UP000591131"/>
    </source>
</evidence>
<feature type="compositionally biased region" description="Basic and acidic residues" evidence="1">
    <location>
        <begin position="247"/>
        <end position="264"/>
    </location>
</feature>
<keyword evidence="3" id="KW-1185">Reference proteome</keyword>
<dbReference type="EMBL" id="JAAPAO010000196">
    <property type="protein sequence ID" value="KAF4668162.1"/>
    <property type="molecule type" value="Genomic_DNA"/>
</dbReference>
<feature type="non-terminal residue" evidence="2">
    <location>
        <position position="353"/>
    </location>
</feature>
<evidence type="ECO:0000313" key="2">
    <source>
        <dbReference type="EMBL" id="KAF4668162.1"/>
    </source>
</evidence>
<feature type="compositionally biased region" description="Basic and acidic residues" evidence="1">
    <location>
        <begin position="302"/>
        <end position="313"/>
    </location>
</feature>
<comment type="caution">
    <text evidence="2">The sequence shown here is derived from an EMBL/GenBank/DDBJ whole genome shotgun (WGS) entry which is preliminary data.</text>
</comment>
<feature type="compositionally biased region" description="Low complexity" evidence="1">
    <location>
        <begin position="317"/>
        <end position="333"/>
    </location>
</feature>
<feature type="compositionally biased region" description="Polar residues" evidence="1">
    <location>
        <begin position="39"/>
        <end position="56"/>
    </location>
</feature>
<protein>
    <submittedName>
        <fullName evidence="2">Uncharacterized protein</fullName>
    </submittedName>
</protein>
<feature type="compositionally biased region" description="Acidic residues" evidence="1">
    <location>
        <begin position="156"/>
        <end position="171"/>
    </location>
</feature>
<accession>A0A7J6M9B5</accession>
<gene>
    <name evidence="2" type="ORF">FOL47_003158</name>
</gene>
<sequence length="353" mass="40763">AELAREAARAQALAGFKANNGTAGVSTESAVRLVGPEAWTSSTAKVPTTPLKSSLATEWRPEGKRTPQTTPPSESKGWDTTEKEAESSPWTAPKGGSDQEEMKTDGWGARLRHSAEEKRRSSEGKDNWENWTGWWYDWKWDELKKEWYKEWRKEGDSDENEDDDGWEDGEPVAEYSLYDANDDRHFDGSGGFMEPQRHDRINSAEHYWPLEQSMLSPELWEQFPSRGPSPPSWEDRGENPAFHHYRRGVDNRRMPREPRMREDEWLPIPEPVEEELNYPMQRRPEGSAKGKGRRRRRSVPTKIEEARETESAKRMRPSLSGSPRRGSLDRGSPLQSITYDRPAGHDFNYYARR</sequence>
<feature type="region of interest" description="Disordered" evidence="1">
    <location>
        <begin position="221"/>
        <end position="353"/>
    </location>
</feature>
<proteinExistence type="predicted"/>